<dbReference type="EMBL" id="CBSV010000257">
    <property type="protein sequence ID" value="CDH03664.1"/>
    <property type="molecule type" value="Genomic_DNA"/>
</dbReference>
<evidence type="ECO:0000313" key="2">
    <source>
        <dbReference type="EMBL" id="CDH03664.1"/>
    </source>
</evidence>
<reference evidence="2" key="1">
    <citation type="submission" date="2013-07" db="EMBL/GenBank/DDBJ databases">
        <title>Sub-species coevolution in mutualistic symbiosis.</title>
        <authorList>
            <person name="Murfin K."/>
            <person name="Klassen J."/>
            <person name="Lee M."/>
            <person name="Forst S."/>
            <person name="Stock P."/>
            <person name="Goodrich-Blair H."/>
        </authorList>
    </citation>
    <scope>NUCLEOTIDE SEQUENCE [LARGE SCALE GENOMIC DNA]</scope>
    <source>
        <strain evidence="2">Feltiae Moldova</strain>
    </source>
</reference>
<organism evidence="2 3">
    <name type="scientific">Xenorhabdus bovienii str. feltiae Moldova</name>
    <dbReference type="NCBI Taxonomy" id="1398200"/>
    <lineage>
        <taxon>Bacteria</taxon>
        <taxon>Pseudomonadati</taxon>
        <taxon>Pseudomonadota</taxon>
        <taxon>Gammaproteobacteria</taxon>
        <taxon>Enterobacterales</taxon>
        <taxon>Morganellaceae</taxon>
        <taxon>Xenorhabdus</taxon>
    </lineage>
</organism>
<dbReference type="HOGENOM" id="CLU_3013299_0_0_6"/>
<dbReference type="AlphaFoldDB" id="A0A077NYV9"/>
<evidence type="ECO:0000256" key="1">
    <source>
        <dbReference type="SAM" id="Phobius"/>
    </source>
</evidence>
<keyword evidence="1" id="KW-1133">Transmembrane helix</keyword>
<keyword evidence="1" id="KW-0812">Transmembrane</keyword>
<proteinExistence type="predicted"/>
<keyword evidence="1" id="KW-0472">Membrane</keyword>
<feature type="transmembrane region" description="Helical" evidence="1">
    <location>
        <begin position="20"/>
        <end position="40"/>
    </location>
</feature>
<evidence type="ECO:0000313" key="3">
    <source>
        <dbReference type="Proteomes" id="UP000028487"/>
    </source>
</evidence>
<gene>
    <name evidence="2" type="ORF">XBFM1_820079</name>
</gene>
<dbReference type="Proteomes" id="UP000028487">
    <property type="component" value="Unassembled WGS sequence"/>
</dbReference>
<protein>
    <submittedName>
        <fullName evidence="2">Uncharacterized protein</fullName>
    </submittedName>
</protein>
<accession>A0A077NYV9</accession>
<comment type="caution">
    <text evidence="2">The sequence shown here is derived from an EMBL/GenBank/DDBJ whole genome shotgun (WGS) entry which is preliminary data.</text>
</comment>
<name>A0A077NYV9_XENBV</name>
<sequence>MICMYYPPNMAYLVFQQLSLFYILQLKGIYMNSLLIIYAAHYQNSIQNFSLCKFEKEFSFLW</sequence>